<accession>A0A511VCA2</accession>
<dbReference type="PIRSF" id="PIRSF016661">
    <property type="entry name" value="BioY"/>
    <property type="match status" value="1"/>
</dbReference>
<dbReference type="Proteomes" id="UP000321157">
    <property type="component" value="Unassembled WGS sequence"/>
</dbReference>
<dbReference type="PANTHER" id="PTHR34295">
    <property type="entry name" value="BIOTIN TRANSPORTER BIOY"/>
    <property type="match status" value="1"/>
</dbReference>
<dbReference type="EMBL" id="BJXX01000190">
    <property type="protein sequence ID" value="GEN36484.1"/>
    <property type="molecule type" value="Genomic_DNA"/>
</dbReference>
<evidence type="ECO:0000313" key="4">
    <source>
        <dbReference type="EMBL" id="GEN36484.1"/>
    </source>
</evidence>
<evidence type="ECO:0000256" key="1">
    <source>
        <dbReference type="ARBA" id="ARBA00010692"/>
    </source>
</evidence>
<dbReference type="AlphaFoldDB" id="A0A511VCA2"/>
<keyword evidence="2" id="KW-1003">Cell membrane</keyword>
<gene>
    <name evidence="4" type="ORF">ADA01nite_39440</name>
</gene>
<dbReference type="Pfam" id="PF02632">
    <property type="entry name" value="BioY"/>
    <property type="match status" value="1"/>
</dbReference>
<keyword evidence="3" id="KW-0812">Transmembrane</keyword>
<dbReference type="InterPro" id="IPR003784">
    <property type="entry name" value="BioY"/>
</dbReference>
<evidence type="ECO:0000256" key="3">
    <source>
        <dbReference type="SAM" id="Phobius"/>
    </source>
</evidence>
<comment type="subcellular location">
    <subcellularLocation>
        <location evidence="2">Cell membrane</location>
        <topology evidence="2">Multi-pass membrane protein</topology>
    </subcellularLocation>
</comment>
<protein>
    <recommendedName>
        <fullName evidence="2">Biotin transporter</fullName>
    </recommendedName>
</protein>
<dbReference type="PANTHER" id="PTHR34295:SF1">
    <property type="entry name" value="BIOTIN TRANSPORTER BIOY"/>
    <property type="match status" value="1"/>
</dbReference>
<comment type="caution">
    <text evidence="4">The sequence shown here is derived from an EMBL/GenBank/DDBJ whole genome shotgun (WGS) entry which is preliminary data.</text>
</comment>
<evidence type="ECO:0000313" key="5">
    <source>
        <dbReference type="Proteomes" id="UP000321157"/>
    </source>
</evidence>
<keyword evidence="3" id="KW-1133">Transmembrane helix</keyword>
<dbReference type="RefSeq" id="WP_146812123.1">
    <property type="nucleotide sequence ID" value="NZ_BJXX01000190.1"/>
</dbReference>
<feature type="transmembrane region" description="Helical" evidence="3">
    <location>
        <begin position="87"/>
        <end position="104"/>
    </location>
</feature>
<dbReference type="GO" id="GO:0015225">
    <property type="term" value="F:biotin transmembrane transporter activity"/>
    <property type="evidence" value="ECO:0007669"/>
    <property type="project" value="UniProtKB-UniRule"/>
</dbReference>
<organism evidence="4 5">
    <name type="scientific">Aneurinibacillus danicus</name>
    <dbReference type="NCBI Taxonomy" id="267746"/>
    <lineage>
        <taxon>Bacteria</taxon>
        <taxon>Bacillati</taxon>
        <taxon>Bacillota</taxon>
        <taxon>Bacilli</taxon>
        <taxon>Bacillales</taxon>
        <taxon>Paenibacillaceae</taxon>
        <taxon>Aneurinibacillus group</taxon>
        <taxon>Aneurinibacillus</taxon>
    </lineage>
</organism>
<feature type="transmembrane region" description="Helical" evidence="3">
    <location>
        <begin position="56"/>
        <end position="75"/>
    </location>
</feature>
<evidence type="ECO:0000256" key="2">
    <source>
        <dbReference type="PIRNR" id="PIRNR016661"/>
    </source>
</evidence>
<proteinExistence type="inferred from homology"/>
<dbReference type="GO" id="GO:0005886">
    <property type="term" value="C:plasma membrane"/>
    <property type="evidence" value="ECO:0007669"/>
    <property type="project" value="UniProtKB-SubCell"/>
</dbReference>
<keyword evidence="2 3" id="KW-0472">Membrane</keyword>
<reference evidence="4 5" key="1">
    <citation type="submission" date="2019-07" db="EMBL/GenBank/DDBJ databases">
        <title>Whole genome shotgun sequence of Aneurinibacillus danicus NBRC 102444.</title>
        <authorList>
            <person name="Hosoyama A."/>
            <person name="Uohara A."/>
            <person name="Ohji S."/>
            <person name="Ichikawa N."/>
        </authorList>
    </citation>
    <scope>NUCLEOTIDE SEQUENCE [LARGE SCALE GENOMIC DNA]</scope>
    <source>
        <strain evidence="4 5">NBRC 102444</strain>
    </source>
</reference>
<name>A0A511VCA2_9BACL</name>
<keyword evidence="2" id="KW-0813">Transport</keyword>
<dbReference type="OrthoDB" id="9803495at2"/>
<feature type="transmembrane region" description="Helical" evidence="3">
    <location>
        <begin position="145"/>
        <end position="170"/>
    </location>
</feature>
<sequence>MRNENMKMMILSALFCALTAVFAQISFSFIPQVPFTLQNFAIALTAIILGRRYGTIAVLLYLLLGAVGAPVFAQFSGGFGIIVGKTGGYLIGYVIAVFVMGTLLKNKDITFFRALLANVVGLAIIYACGVTQLKFVLSLPWNQAFAFGMGLFVLPDLVKIAVASYIGVLVRRRLAAAGLLPASLRKSHITA</sequence>
<dbReference type="Gene3D" id="1.10.1760.20">
    <property type="match status" value="1"/>
</dbReference>
<feature type="transmembrane region" description="Helical" evidence="3">
    <location>
        <begin position="111"/>
        <end position="133"/>
    </location>
</feature>
<comment type="similarity">
    <text evidence="1 2">Belongs to the BioY family.</text>
</comment>
<keyword evidence="5" id="KW-1185">Reference proteome</keyword>